<organism evidence="2 3">
    <name type="scientific">Phaedon cochleariae</name>
    <name type="common">Mustard beetle</name>
    <dbReference type="NCBI Taxonomy" id="80249"/>
    <lineage>
        <taxon>Eukaryota</taxon>
        <taxon>Metazoa</taxon>
        <taxon>Ecdysozoa</taxon>
        <taxon>Arthropoda</taxon>
        <taxon>Hexapoda</taxon>
        <taxon>Insecta</taxon>
        <taxon>Pterygota</taxon>
        <taxon>Neoptera</taxon>
        <taxon>Endopterygota</taxon>
        <taxon>Coleoptera</taxon>
        <taxon>Polyphaga</taxon>
        <taxon>Cucujiformia</taxon>
        <taxon>Chrysomeloidea</taxon>
        <taxon>Chrysomelidae</taxon>
        <taxon>Chrysomelinae</taxon>
        <taxon>Chrysomelini</taxon>
        <taxon>Phaedon</taxon>
    </lineage>
</organism>
<evidence type="ECO:0000313" key="3">
    <source>
        <dbReference type="Proteomes" id="UP001153737"/>
    </source>
</evidence>
<dbReference type="AlphaFoldDB" id="A0A9N9X2B7"/>
<feature type="coiled-coil region" evidence="1">
    <location>
        <begin position="18"/>
        <end position="52"/>
    </location>
</feature>
<keyword evidence="3" id="KW-1185">Reference proteome</keyword>
<sequence length="196" mass="22684">MNDEYLQNFADKVVNNISRKYDEKISDLKSDIQELKTINKILVISNDNLEQQSRLENIKVFGVQENVSESLRDVVLKLFHEELKMKTVNDADIVKYHRVPSRNVINNGSPSPPAVSVRLISLSVRESIMKNRKPLKSTGISIQEDLTKYRLSLMISAYQKFDKKNVWSRNGNLFFKYNDVIRKIYNADDIASTPME</sequence>
<gene>
    <name evidence="2" type="ORF">PHAECO_LOCUS5605</name>
</gene>
<dbReference type="Proteomes" id="UP001153737">
    <property type="component" value="Chromosome 17"/>
</dbReference>
<proteinExistence type="predicted"/>
<keyword evidence="1" id="KW-0175">Coiled coil</keyword>
<dbReference type="EMBL" id="OU896723">
    <property type="protein sequence ID" value="CAG9818143.1"/>
    <property type="molecule type" value="Genomic_DNA"/>
</dbReference>
<dbReference type="OrthoDB" id="10066957at2759"/>
<evidence type="ECO:0000313" key="2">
    <source>
        <dbReference type="EMBL" id="CAG9818143.1"/>
    </source>
</evidence>
<reference evidence="2" key="1">
    <citation type="submission" date="2022-01" db="EMBL/GenBank/DDBJ databases">
        <authorList>
            <person name="King R."/>
        </authorList>
    </citation>
    <scope>NUCLEOTIDE SEQUENCE</scope>
</reference>
<evidence type="ECO:0000256" key="1">
    <source>
        <dbReference type="SAM" id="Coils"/>
    </source>
</evidence>
<accession>A0A9N9X2B7</accession>
<reference evidence="2" key="2">
    <citation type="submission" date="2022-10" db="EMBL/GenBank/DDBJ databases">
        <authorList>
            <consortium name="ENA_rothamsted_submissions"/>
            <consortium name="culmorum"/>
            <person name="King R."/>
        </authorList>
    </citation>
    <scope>NUCLEOTIDE SEQUENCE</scope>
</reference>
<name>A0A9N9X2B7_PHACE</name>
<protein>
    <submittedName>
        <fullName evidence="2">Uncharacterized protein</fullName>
    </submittedName>
</protein>
<dbReference type="Gene3D" id="3.30.70.1820">
    <property type="entry name" value="L1 transposable element, RRM domain"/>
    <property type="match status" value="1"/>
</dbReference>